<sequence>MTATLEAPGSGLIGLGYEGRTVDDLVAELLALKISRLVDIRMTPLSRKPGLSKSALRAALADAGIEYEHRRELGNPKDNRPGFAGSPATLQAARARYAELLRRPEAVAALTAVADAGRRERVAVLCFEADQSRCHRDLVLNEALQRMSHPRGGQ</sequence>
<dbReference type="RefSeq" id="WP_344501117.1">
    <property type="nucleotide sequence ID" value="NZ_BAAAQD010000002.1"/>
</dbReference>
<dbReference type="Proteomes" id="UP001501470">
    <property type="component" value="Unassembled WGS sequence"/>
</dbReference>
<name>A0ABN1ZSV5_9ACTN</name>
<comment type="caution">
    <text evidence="1">The sequence shown here is derived from an EMBL/GenBank/DDBJ whole genome shotgun (WGS) entry which is preliminary data.</text>
</comment>
<accession>A0ABN1ZSV5</accession>
<evidence type="ECO:0000313" key="2">
    <source>
        <dbReference type="Proteomes" id="UP001501470"/>
    </source>
</evidence>
<organism evidence="1 2">
    <name type="scientific">Dactylosporangium maewongense</name>
    <dbReference type="NCBI Taxonomy" id="634393"/>
    <lineage>
        <taxon>Bacteria</taxon>
        <taxon>Bacillati</taxon>
        <taxon>Actinomycetota</taxon>
        <taxon>Actinomycetes</taxon>
        <taxon>Micromonosporales</taxon>
        <taxon>Micromonosporaceae</taxon>
        <taxon>Dactylosporangium</taxon>
    </lineage>
</organism>
<evidence type="ECO:0000313" key="1">
    <source>
        <dbReference type="EMBL" id="GAA1503594.1"/>
    </source>
</evidence>
<reference evidence="1 2" key="1">
    <citation type="journal article" date="2019" name="Int. J. Syst. Evol. Microbiol.">
        <title>The Global Catalogue of Microorganisms (GCM) 10K type strain sequencing project: providing services to taxonomists for standard genome sequencing and annotation.</title>
        <authorList>
            <consortium name="The Broad Institute Genomics Platform"/>
            <consortium name="The Broad Institute Genome Sequencing Center for Infectious Disease"/>
            <person name="Wu L."/>
            <person name="Ma J."/>
        </authorList>
    </citation>
    <scope>NUCLEOTIDE SEQUENCE [LARGE SCALE GENOMIC DNA]</scope>
    <source>
        <strain evidence="1 2">JCM 15933</strain>
    </source>
</reference>
<gene>
    <name evidence="1" type="ORF">GCM10009827_015850</name>
</gene>
<dbReference type="Pfam" id="PF04343">
    <property type="entry name" value="DUF488"/>
    <property type="match status" value="1"/>
</dbReference>
<dbReference type="InterPro" id="IPR007438">
    <property type="entry name" value="DUF488"/>
</dbReference>
<dbReference type="EMBL" id="BAAAQD010000002">
    <property type="protein sequence ID" value="GAA1503594.1"/>
    <property type="molecule type" value="Genomic_DNA"/>
</dbReference>
<evidence type="ECO:0008006" key="3">
    <source>
        <dbReference type="Google" id="ProtNLM"/>
    </source>
</evidence>
<protein>
    <recommendedName>
        <fullName evidence="3">DUF488 domain-containing protein</fullName>
    </recommendedName>
</protein>
<dbReference type="PANTHER" id="PTHR39337:SF1">
    <property type="entry name" value="BLR5642 PROTEIN"/>
    <property type="match status" value="1"/>
</dbReference>
<keyword evidence="2" id="KW-1185">Reference proteome</keyword>
<dbReference type="PANTHER" id="PTHR39337">
    <property type="entry name" value="BLR5642 PROTEIN"/>
    <property type="match status" value="1"/>
</dbReference>
<proteinExistence type="predicted"/>